<comment type="caution">
    <text evidence="2">The sequence shown here is derived from an EMBL/GenBank/DDBJ whole genome shotgun (WGS) entry which is preliminary data.</text>
</comment>
<accession>A0AAE0S747</accession>
<dbReference type="Proteomes" id="UP001195483">
    <property type="component" value="Unassembled WGS sequence"/>
</dbReference>
<proteinExistence type="predicted"/>
<feature type="transmembrane region" description="Helical" evidence="1">
    <location>
        <begin position="35"/>
        <end position="55"/>
    </location>
</feature>
<evidence type="ECO:0000256" key="1">
    <source>
        <dbReference type="SAM" id="Phobius"/>
    </source>
</evidence>
<reference evidence="2" key="2">
    <citation type="journal article" date="2021" name="Genome Biol. Evol.">
        <title>Developing a high-quality reference genome for a parasitic bivalve with doubly uniparental inheritance (Bivalvia: Unionida).</title>
        <authorList>
            <person name="Smith C.H."/>
        </authorList>
    </citation>
    <scope>NUCLEOTIDE SEQUENCE</scope>
    <source>
        <strain evidence="2">CHS0354</strain>
        <tissue evidence="2">Mantle</tissue>
    </source>
</reference>
<evidence type="ECO:0000313" key="2">
    <source>
        <dbReference type="EMBL" id="KAK3586437.1"/>
    </source>
</evidence>
<name>A0AAE0S747_9BIVA</name>
<keyword evidence="1" id="KW-1133">Transmembrane helix</keyword>
<evidence type="ECO:0000313" key="3">
    <source>
        <dbReference type="Proteomes" id="UP001195483"/>
    </source>
</evidence>
<gene>
    <name evidence="2" type="ORF">CHS0354_030691</name>
</gene>
<keyword evidence="3" id="KW-1185">Reference proteome</keyword>
<reference evidence="2" key="3">
    <citation type="submission" date="2023-05" db="EMBL/GenBank/DDBJ databases">
        <authorList>
            <person name="Smith C.H."/>
        </authorList>
    </citation>
    <scope>NUCLEOTIDE SEQUENCE</scope>
    <source>
        <strain evidence="2">CHS0354</strain>
        <tissue evidence="2">Mantle</tissue>
    </source>
</reference>
<keyword evidence="1" id="KW-0812">Transmembrane</keyword>
<feature type="transmembrane region" description="Helical" evidence="1">
    <location>
        <begin position="96"/>
        <end position="115"/>
    </location>
</feature>
<protein>
    <submittedName>
        <fullName evidence="2">Uncharacterized protein</fullName>
    </submittedName>
</protein>
<keyword evidence="1" id="KW-0472">Membrane</keyword>
<dbReference type="AlphaFoldDB" id="A0AAE0S747"/>
<organism evidence="2 3">
    <name type="scientific">Potamilus streckersoni</name>
    <dbReference type="NCBI Taxonomy" id="2493646"/>
    <lineage>
        <taxon>Eukaryota</taxon>
        <taxon>Metazoa</taxon>
        <taxon>Spiralia</taxon>
        <taxon>Lophotrochozoa</taxon>
        <taxon>Mollusca</taxon>
        <taxon>Bivalvia</taxon>
        <taxon>Autobranchia</taxon>
        <taxon>Heteroconchia</taxon>
        <taxon>Palaeoheterodonta</taxon>
        <taxon>Unionida</taxon>
        <taxon>Unionoidea</taxon>
        <taxon>Unionidae</taxon>
        <taxon>Ambleminae</taxon>
        <taxon>Lampsilini</taxon>
        <taxon>Potamilus</taxon>
    </lineage>
</organism>
<reference evidence="2" key="1">
    <citation type="journal article" date="2021" name="Genome Biol. Evol.">
        <title>A High-Quality Reference Genome for a Parasitic Bivalve with Doubly Uniparental Inheritance (Bivalvia: Unionida).</title>
        <authorList>
            <person name="Smith C.H."/>
        </authorList>
    </citation>
    <scope>NUCLEOTIDE SEQUENCE</scope>
    <source>
        <strain evidence="2">CHS0354</strain>
    </source>
</reference>
<dbReference type="EMBL" id="JAEAOA010001827">
    <property type="protein sequence ID" value="KAK3586437.1"/>
    <property type="molecule type" value="Genomic_DNA"/>
</dbReference>
<feature type="transmembrane region" description="Helical" evidence="1">
    <location>
        <begin position="61"/>
        <end position="84"/>
    </location>
</feature>
<sequence>MKLYELIVTEARRNISLWDFEDKQSRTHILKEGKLIPLSSLTGILTILTGIINILTGIINILMGILNIFTGVLNILTGIINILTGIINILTGIINILMGILNIFTGVLTILTGILNILTGILNILTGILNILTKLHLWLAIEIRQGYLNIGVKRSKVKVTMATIQKRKIVLVHCPEFIITYSDEKDTVNGLYLRWLVFVTVMYMRL</sequence>